<dbReference type="Proteomes" id="UP001469365">
    <property type="component" value="Unassembled WGS sequence"/>
</dbReference>
<keyword evidence="3" id="KW-1185">Reference proteome</keyword>
<evidence type="ECO:0000256" key="1">
    <source>
        <dbReference type="SAM" id="Phobius"/>
    </source>
</evidence>
<proteinExistence type="predicted"/>
<organism evidence="2 3">
    <name type="scientific">Paenibacillus filicis</name>
    <dbReference type="NCBI Taxonomy" id="669464"/>
    <lineage>
        <taxon>Bacteria</taxon>
        <taxon>Bacillati</taxon>
        <taxon>Bacillota</taxon>
        <taxon>Bacilli</taxon>
        <taxon>Bacillales</taxon>
        <taxon>Paenibacillaceae</taxon>
        <taxon>Paenibacillus</taxon>
    </lineage>
</organism>
<name>A0ABU9DWA0_9BACL</name>
<keyword evidence="1" id="KW-1133">Transmembrane helix</keyword>
<keyword evidence="1" id="KW-0472">Membrane</keyword>
<dbReference type="RefSeq" id="WP_341420294.1">
    <property type="nucleotide sequence ID" value="NZ_JBBPCC010000048.1"/>
</dbReference>
<sequence length="134" mass="15535">MMYRKIIIFSIGILGVVLLLFHFNVNEEKRAVELTLEKIKELKDPHLSVPFPNKQAIKRIKVSTGGPPGSFTFVTLNTKVIRLNKETFEVTLVKDWHMKVNNIYVKSYWTYKVQNNNVTLIKKDDREDVMAVIG</sequence>
<accession>A0ABU9DWA0</accession>
<feature type="transmembrane region" description="Helical" evidence="1">
    <location>
        <begin position="6"/>
        <end position="25"/>
    </location>
</feature>
<gene>
    <name evidence="2" type="ORF">WMW72_35390</name>
</gene>
<evidence type="ECO:0000313" key="2">
    <source>
        <dbReference type="EMBL" id="MEK8133161.1"/>
    </source>
</evidence>
<keyword evidence="1" id="KW-0812">Transmembrane</keyword>
<dbReference type="EMBL" id="JBBPCC010000048">
    <property type="protein sequence ID" value="MEK8133161.1"/>
    <property type="molecule type" value="Genomic_DNA"/>
</dbReference>
<reference evidence="2 3" key="1">
    <citation type="submission" date="2024-04" db="EMBL/GenBank/DDBJ databases">
        <title>draft genome sequnece of Paenibacillus filicis.</title>
        <authorList>
            <person name="Kim D.-U."/>
        </authorList>
    </citation>
    <scope>NUCLEOTIDE SEQUENCE [LARGE SCALE GENOMIC DNA]</scope>
    <source>
        <strain evidence="2 3">KACC14197</strain>
    </source>
</reference>
<evidence type="ECO:0000313" key="3">
    <source>
        <dbReference type="Proteomes" id="UP001469365"/>
    </source>
</evidence>
<comment type="caution">
    <text evidence="2">The sequence shown here is derived from an EMBL/GenBank/DDBJ whole genome shotgun (WGS) entry which is preliminary data.</text>
</comment>
<protein>
    <submittedName>
        <fullName evidence="2">Uncharacterized protein</fullName>
    </submittedName>
</protein>